<keyword evidence="3" id="KW-1185">Reference proteome</keyword>
<feature type="compositionally biased region" description="Acidic residues" evidence="1">
    <location>
        <begin position="203"/>
        <end position="213"/>
    </location>
</feature>
<dbReference type="AlphaFoldDB" id="A0A9P5ZE83"/>
<name>A0A9P5ZE83_PLEER</name>
<accession>A0A9P5ZE83</accession>
<feature type="compositionally biased region" description="Basic and acidic residues" evidence="1">
    <location>
        <begin position="186"/>
        <end position="202"/>
    </location>
</feature>
<protein>
    <submittedName>
        <fullName evidence="2">Uncharacterized protein</fullName>
    </submittedName>
</protein>
<dbReference type="EMBL" id="MU155061">
    <property type="protein sequence ID" value="KAF9486642.1"/>
    <property type="molecule type" value="Genomic_DNA"/>
</dbReference>
<proteinExistence type="predicted"/>
<dbReference type="Proteomes" id="UP000807025">
    <property type="component" value="Unassembled WGS sequence"/>
</dbReference>
<gene>
    <name evidence="2" type="ORF">BDN71DRAFT_1514789</name>
</gene>
<feature type="region of interest" description="Disordered" evidence="1">
    <location>
        <begin position="80"/>
        <end position="213"/>
    </location>
</feature>
<comment type="caution">
    <text evidence="2">The sequence shown here is derived from an EMBL/GenBank/DDBJ whole genome shotgun (WGS) entry which is preliminary data.</text>
</comment>
<evidence type="ECO:0000313" key="2">
    <source>
        <dbReference type="EMBL" id="KAF9486642.1"/>
    </source>
</evidence>
<evidence type="ECO:0000256" key="1">
    <source>
        <dbReference type="SAM" id="MobiDB-lite"/>
    </source>
</evidence>
<organism evidence="2 3">
    <name type="scientific">Pleurotus eryngii</name>
    <name type="common">Boletus of the steppes</name>
    <dbReference type="NCBI Taxonomy" id="5323"/>
    <lineage>
        <taxon>Eukaryota</taxon>
        <taxon>Fungi</taxon>
        <taxon>Dikarya</taxon>
        <taxon>Basidiomycota</taxon>
        <taxon>Agaricomycotina</taxon>
        <taxon>Agaricomycetes</taxon>
        <taxon>Agaricomycetidae</taxon>
        <taxon>Agaricales</taxon>
        <taxon>Pleurotineae</taxon>
        <taxon>Pleurotaceae</taxon>
        <taxon>Pleurotus</taxon>
    </lineage>
</organism>
<reference evidence="2" key="1">
    <citation type="submission" date="2020-11" db="EMBL/GenBank/DDBJ databases">
        <authorList>
            <consortium name="DOE Joint Genome Institute"/>
            <person name="Ahrendt S."/>
            <person name="Riley R."/>
            <person name="Andreopoulos W."/>
            <person name="Labutti K."/>
            <person name="Pangilinan J."/>
            <person name="Ruiz-Duenas F.J."/>
            <person name="Barrasa J.M."/>
            <person name="Sanchez-Garcia M."/>
            <person name="Camarero S."/>
            <person name="Miyauchi S."/>
            <person name="Serrano A."/>
            <person name="Linde D."/>
            <person name="Babiker R."/>
            <person name="Drula E."/>
            <person name="Ayuso-Fernandez I."/>
            <person name="Pacheco R."/>
            <person name="Padilla G."/>
            <person name="Ferreira P."/>
            <person name="Barriuso J."/>
            <person name="Kellner H."/>
            <person name="Castanera R."/>
            <person name="Alfaro M."/>
            <person name="Ramirez L."/>
            <person name="Pisabarro A.G."/>
            <person name="Kuo A."/>
            <person name="Tritt A."/>
            <person name="Lipzen A."/>
            <person name="He G."/>
            <person name="Yan M."/>
            <person name="Ng V."/>
            <person name="Cullen D."/>
            <person name="Martin F."/>
            <person name="Rosso M.-N."/>
            <person name="Henrissat B."/>
            <person name="Hibbett D."/>
            <person name="Martinez A.T."/>
            <person name="Grigoriev I.V."/>
        </authorList>
    </citation>
    <scope>NUCLEOTIDE SEQUENCE</scope>
    <source>
        <strain evidence="2">ATCC 90797</strain>
    </source>
</reference>
<sequence>MPCAPVLDVGKCPQWCSPEQLAVLSSFLDVYYNLMIRNDEDADILFWIVLFDKLNEVGLNTNITNVGRVRCWFTERRRRLRMPTPPQTRPNPSDSEAAMSDEPGPSSSYPRKYKWGPIPPFEKRQGYTTAHPPSIIAAPPVPDPQLPCPLPSTSHDRAGEPQTPLERRPKTRRRPRIISWAAMKRRQLELEQPERTEAGRSGEDEEEEEEEEM</sequence>
<feature type="compositionally biased region" description="Pro residues" evidence="1">
    <location>
        <begin position="139"/>
        <end position="150"/>
    </location>
</feature>
<evidence type="ECO:0000313" key="3">
    <source>
        <dbReference type="Proteomes" id="UP000807025"/>
    </source>
</evidence>